<keyword evidence="3" id="KW-1185">Reference proteome</keyword>
<name>A0A1M5T0I4_9BACT</name>
<dbReference type="PROSITE" id="PS51782">
    <property type="entry name" value="LYSM"/>
    <property type="match status" value="3"/>
</dbReference>
<dbReference type="PANTHER" id="PTHR33734">
    <property type="entry name" value="LYSM DOMAIN-CONTAINING GPI-ANCHORED PROTEIN 2"/>
    <property type="match status" value="1"/>
</dbReference>
<feature type="domain" description="LysM" evidence="1">
    <location>
        <begin position="346"/>
        <end position="389"/>
    </location>
</feature>
<dbReference type="Pfam" id="PF01464">
    <property type="entry name" value="SLT"/>
    <property type="match status" value="1"/>
</dbReference>
<dbReference type="PANTHER" id="PTHR33734:SF22">
    <property type="entry name" value="MEMBRANE-BOUND LYTIC MUREIN TRANSGLYCOSYLASE D"/>
    <property type="match status" value="1"/>
</dbReference>
<dbReference type="STRING" id="1121409.SAMN02745124_00538"/>
<dbReference type="AlphaFoldDB" id="A0A1M5T0I4"/>
<sequence length="549" mass="61378">MISSSGCAINENLAWLDVDFLSSDETAAAAQDPELQPVVAESEICLDQELEALASTGSWDAPQTEHPAPAIETESEPAITYDFPIVINRQVEMYLDLFQGKLRPYFSQWLARSGRYLPLMKTELEGAGLPLDLVYLSMIESGFSQRAYSRARAVGLWQFMAGTGRDYGLSVSSYIDERRDAEKSTRAAVSYLKHLYNEFGDWYLAVAAYNGGPGTMRNALKRSGSSDFWEIAEGKYLRLETKRYVPKLIAAIIIAKDPATYGFDDITYETPLAYETMTVGPGLSLQAAALLTDSEDSVIKQLNQELLSGKTPLDCEQYELKIPPGTRELAEHNLPRLHSIATTDYKTHIVRKNETLAQITRKYNINTTTLLKVNNLKSNKLTIDSRLRIPYRTVAYRLLPEGMDPRRAAGDELQLHTVKRGDTISKIARQYQVPAELIVSWNGLPNAHQITAGQQLALYIGSSEPTTTVETVANDSAAEVMVLTAVKKLPPQQKLQQPAAVEQWYRVRNGDSLWTISRRFNTSPADIKKWNNLKTNLIHPGNRLKLIDV</sequence>
<dbReference type="OrthoDB" id="9815002at2"/>
<protein>
    <submittedName>
        <fullName evidence="2">Membrane-bound lytic murein transglycosylase D</fullName>
    </submittedName>
</protein>
<dbReference type="InterPro" id="IPR036779">
    <property type="entry name" value="LysM_dom_sf"/>
</dbReference>
<dbReference type="CDD" id="cd16894">
    <property type="entry name" value="MltD-like"/>
    <property type="match status" value="1"/>
</dbReference>
<accession>A0A1M5T0I4</accession>
<dbReference type="InterPro" id="IPR018392">
    <property type="entry name" value="LysM"/>
</dbReference>
<feature type="domain" description="LysM" evidence="1">
    <location>
        <begin position="414"/>
        <end position="458"/>
    </location>
</feature>
<evidence type="ECO:0000313" key="3">
    <source>
        <dbReference type="Proteomes" id="UP000184139"/>
    </source>
</evidence>
<evidence type="ECO:0000313" key="2">
    <source>
        <dbReference type="EMBL" id="SHH44297.1"/>
    </source>
</evidence>
<dbReference type="SUPFAM" id="SSF54106">
    <property type="entry name" value="LysM domain"/>
    <property type="match status" value="3"/>
</dbReference>
<dbReference type="Proteomes" id="UP000184139">
    <property type="component" value="Unassembled WGS sequence"/>
</dbReference>
<organism evidence="2 3">
    <name type="scientific">Desulfofustis glycolicus DSM 9705</name>
    <dbReference type="NCBI Taxonomy" id="1121409"/>
    <lineage>
        <taxon>Bacteria</taxon>
        <taxon>Pseudomonadati</taxon>
        <taxon>Thermodesulfobacteriota</taxon>
        <taxon>Desulfobulbia</taxon>
        <taxon>Desulfobulbales</taxon>
        <taxon>Desulfocapsaceae</taxon>
        <taxon>Desulfofustis</taxon>
    </lineage>
</organism>
<evidence type="ECO:0000259" key="1">
    <source>
        <dbReference type="PROSITE" id="PS51782"/>
    </source>
</evidence>
<reference evidence="2 3" key="1">
    <citation type="submission" date="2016-11" db="EMBL/GenBank/DDBJ databases">
        <authorList>
            <person name="Jaros S."/>
            <person name="Januszkiewicz K."/>
            <person name="Wedrychowicz H."/>
        </authorList>
    </citation>
    <scope>NUCLEOTIDE SEQUENCE [LARGE SCALE GENOMIC DNA]</scope>
    <source>
        <strain evidence="2 3">DSM 9705</strain>
    </source>
</reference>
<proteinExistence type="predicted"/>
<dbReference type="Pfam" id="PF01476">
    <property type="entry name" value="LysM"/>
    <property type="match status" value="3"/>
</dbReference>
<dbReference type="Gene3D" id="1.10.530.10">
    <property type="match status" value="1"/>
</dbReference>
<gene>
    <name evidence="2" type="ORF">SAMN02745124_00538</name>
</gene>
<dbReference type="GO" id="GO:0008932">
    <property type="term" value="F:lytic endotransglycosylase activity"/>
    <property type="evidence" value="ECO:0007669"/>
    <property type="project" value="TreeGrafter"/>
</dbReference>
<dbReference type="RefSeq" id="WP_073373276.1">
    <property type="nucleotide sequence ID" value="NZ_FQXS01000002.1"/>
</dbReference>
<dbReference type="InterPro" id="IPR023346">
    <property type="entry name" value="Lysozyme-like_dom_sf"/>
</dbReference>
<dbReference type="InterPro" id="IPR008258">
    <property type="entry name" value="Transglycosylase_SLT_dom_1"/>
</dbReference>
<feature type="domain" description="LysM" evidence="1">
    <location>
        <begin position="503"/>
        <end position="546"/>
    </location>
</feature>
<dbReference type="SUPFAM" id="SSF53955">
    <property type="entry name" value="Lysozyme-like"/>
    <property type="match status" value="1"/>
</dbReference>
<dbReference type="CDD" id="cd00118">
    <property type="entry name" value="LysM"/>
    <property type="match status" value="3"/>
</dbReference>
<dbReference type="SMART" id="SM00257">
    <property type="entry name" value="LysM"/>
    <property type="match status" value="3"/>
</dbReference>
<dbReference type="Gene3D" id="3.10.350.10">
    <property type="entry name" value="LysM domain"/>
    <property type="match status" value="3"/>
</dbReference>
<dbReference type="EMBL" id="FQXS01000002">
    <property type="protein sequence ID" value="SHH44297.1"/>
    <property type="molecule type" value="Genomic_DNA"/>
</dbReference>